<dbReference type="Proteomes" id="UP000298225">
    <property type="component" value="Unassembled WGS sequence"/>
</dbReference>
<proteinExistence type="predicted"/>
<dbReference type="InterPro" id="IPR025683">
    <property type="entry name" value="Protein_beta"/>
</dbReference>
<dbReference type="OrthoDB" id="1492299at2"/>
<dbReference type="AlphaFoldDB" id="A0A4Y9LAT8"/>
<protein>
    <submittedName>
        <fullName evidence="1">Uncharacterized protein</fullName>
    </submittedName>
</protein>
<organism evidence="1 2">
    <name type="scientific">Bradyrhizobium frederickii</name>
    <dbReference type="NCBI Taxonomy" id="2560054"/>
    <lineage>
        <taxon>Bacteria</taxon>
        <taxon>Pseudomonadati</taxon>
        <taxon>Pseudomonadota</taxon>
        <taxon>Alphaproteobacteria</taxon>
        <taxon>Hyphomicrobiales</taxon>
        <taxon>Nitrobacteraceae</taxon>
        <taxon>Bradyrhizobium</taxon>
    </lineage>
</organism>
<evidence type="ECO:0000313" key="2">
    <source>
        <dbReference type="Proteomes" id="UP000298225"/>
    </source>
</evidence>
<sequence>MRSNVPLSILRAKSSSSRLCSYFLLLSRRFGLQMPFIYRPMLKTKTGEVTALRQLSSDEKDRIAPVFHVAEQPPATFVARMATAWAGRRCFLDGAFSFNVTGGSTDFDGTFNELGASQIPVLPVIEIGAAPGYNQAAFNHRNQFAPGLMLKCTPATLGSAGQYAAQMQVAQDQIDLLVDAGHIAEFDPSSFAGYLSHGLQASLPGSSWRSVTLASSAAPKDFGQLPLGTSDVRRVDWLLWSNLPQTGHNPIDFADFGISHRDLTEPPGMAMVGATVSVRYTVENHWVMIKGRRATGATGVPMGDQYRAHARTLMARSDFDMLPGCWGDQRITTIATSPTVSAGGRAQWVEICANRHFAFVISRLP</sequence>
<comment type="caution">
    <text evidence="1">The sequence shown here is derived from an EMBL/GenBank/DDBJ whole genome shotgun (WGS) entry which is preliminary data.</text>
</comment>
<reference evidence="1 2" key="1">
    <citation type="submission" date="2019-03" db="EMBL/GenBank/DDBJ databases">
        <title>Bradyrhizobium strains diversity isolated from Chamaecrista fasciculata.</title>
        <authorList>
            <person name="Urquiaga M.C.O."/>
            <person name="Hungria M."/>
            <person name="Delamuta J.R.M."/>
        </authorList>
    </citation>
    <scope>NUCLEOTIDE SEQUENCE [LARGE SCALE GENOMIC DNA]</scope>
    <source>
        <strain evidence="1 2">CNPSo 3424</strain>
    </source>
</reference>
<accession>A0A4Y9LAT8</accession>
<gene>
    <name evidence="1" type="ORF">E4K66_15995</name>
</gene>
<dbReference type="EMBL" id="SPQU01000006">
    <property type="protein sequence ID" value="TFV38862.1"/>
    <property type="molecule type" value="Genomic_DNA"/>
</dbReference>
<keyword evidence="2" id="KW-1185">Reference proteome</keyword>
<name>A0A4Y9LAT8_9BRAD</name>
<dbReference type="Pfam" id="PF14350">
    <property type="entry name" value="Beta_protein"/>
    <property type="match status" value="1"/>
</dbReference>
<evidence type="ECO:0000313" key="1">
    <source>
        <dbReference type="EMBL" id="TFV38862.1"/>
    </source>
</evidence>